<dbReference type="Proteomes" id="UP000282299">
    <property type="component" value="Unassembled WGS sequence"/>
</dbReference>
<feature type="domain" description="Flagellar basal body rod protein N-terminal" evidence="7">
    <location>
        <begin position="7"/>
        <end position="35"/>
    </location>
</feature>
<reference evidence="13" key="3">
    <citation type="submission" date="2018-10" db="EMBL/GenBank/DDBJ databases">
        <title>FDA dAtabase for Regulatory Grade micrObial Sequences (FDA-ARGOS): Supporting development and validation of Infectious Disease Dx tests.</title>
        <authorList>
            <person name="Goldberg B."/>
            <person name="Campos J."/>
            <person name="Tallon L."/>
            <person name="Sadzewicz L."/>
            <person name="Zhao X."/>
            <person name="Vavikolanu K."/>
            <person name="Mehta A."/>
            <person name="Aluvathingal J."/>
            <person name="Nadendla S."/>
            <person name="Geyer C."/>
            <person name="Nandy P."/>
            <person name="Yan Y."/>
            <person name="Sichtig H."/>
        </authorList>
    </citation>
    <scope>NUCLEOTIDE SEQUENCE [LARGE SCALE GENOMIC DNA]</scope>
    <source>
        <strain evidence="13">FDAARGOS_526</strain>
    </source>
</reference>
<dbReference type="InterPro" id="IPR053967">
    <property type="entry name" value="LlgE_F_G-like_D1"/>
</dbReference>
<dbReference type="Pfam" id="PF00460">
    <property type="entry name" value="Flg_bb_rod"/>
    <property type="match status" value="1"/>
</dbReference>
<gene>
    <name evidence="10" type="primary">flgF_2</name>
    <name evidence="10" type="ORF">BN1086_02692</name>
    <name evidence="12" type="ORF">EGS84_22010</name>
    <name evidence="11" type="ORF">I5687_08950</name>
</gene>
<keyword evidence="10" id="KW-0966">Cell projection</keyword>
<accession>A0A078LGW7</accession>
<dbReference type="AlphaFoldDB" id="A0A078LGW7"/>
<comment type="similarity">
    <text evidence="2 6">Belongs to the flagella basal body rod proteins family.</text>
</comment>
<sequence>MDRLIFTAMSGASRSLSQQQIHANNLANVNTQGFRSDLDNAISQQVNGEGYASRYMALPTQGGVDMTPGAVRETGRNLDIAIKGDGLIALTSGNREVYTRNGQIDVSPEGDLSINGLPVEGDNGPIVLPPFSSVSIGEDGVITIVPDDGDIAAPVDVDRIKLVNIPVSDLSKNVDGFLVSNTAINPRDEEVMVASGHLETANVSAINEMVASIALNRQFEAQIKMMKAAEDLANSGNRLIRGT</sequence>
<protein>
    <recommendedName>
        <fullName evidence="5 6">Flagellar basal-body rod protein FlgF</fullName>
    </recommendedName>
</protein>
<dbReference type="PANTHER" id="PTHR30435">
    <property type="entry name" value="FLAGELLAR PROTEIN"/>
    <property type="match status" value="1"/>
</dbReference>
<reference evidence="11" key="4">
    <citation type="submission" date="2020-11" db="EMBL/GenBank/DDBJ databases">
        <title>Enhanced detection system for hospital associated transmission using whole genome sequencing surveillance.</title>
        <authorList>
            <person name="Harrison L.H."/>
            <person name="Van Tyne D."/>
            <person name="Marsh J.W."/>
            <person name="Griffith M.P."/>
            <person name="Snyder D.J."/>
            <person name="Cooper V.S."/>
            <person name="Mustapha M."/>
        </authorList>
    </citation>
    <scope>NUCLEOTIDE SEQUENCE</scope>
    <source>
        <strain evidence="11">CB00014</strain>
    </source>
</reference>
<reference evidence="12" key="2">
    <citation type="submission" date="2018-10" db="EMBL/GenBank/DDBJ databases">
        <title>FDA dAtabase for Regulatory Grade micrObial Sequences (FDA-ARGOS): Supporting development and validation of Infectious Disease Dx tests.</title>
        <authorList>
            <person name="Campos J."/>
            <person name="Goldberg B."/>
            <person name="Tallon L.J."/>
            <person name="Sadzewicz L."/>
            <person name="Zhao X."/>
            <person name="Vavikolanu K."/>
            <person name="Mehta A."/>
            <person name="Aluvathingal J."/>
            <person name="Nadendla S."/>
            <person name="Geyer C."/>
            <person name="Nandy P."/>
            <person name="Yan Y."/>
            <person name="Sichtig H."/>
        </authorList>
    </citation>
    <scope>NUCLEOTIDE SEQUENCE</scope>
    <source>
        <strain evidence="12">FDAARGOS_526</strain>
    </source>
</reference>
<evidence type="ECO:0000313" key="12">
    <source>
        <dbReference type="EMBL" id="RSC19430.1"/>
    </source>
</evidence>
<reference evidence="10" key="1">
    <citation type="submission" date="2014-06" db="EMBL/GenBank/DDBJ databases">
        <authorList>
            <person name="Urmite Genomes Urmite Genomes"/>
        </authorList>
    </citation>
    <scope>NUCLEOTIDE SEQUENCE</scope>
</reference>
<keyword evidence="10" id="KW-0969">Cilium</keyword>
<dbReference type="InterPro" id="IPR020013">
    <property type="entry name" value="Flagellar_FlgE/F/G"/>
</dbReference>
<name>A0A078LGW7_CITKO</name>
<dbReference type="Pfam" id="PF22692">
    <property type="entry name" value="LlgE_F_G_D1"/>
    <property type="match status" value="1"/>
</dbReference>
<evidence type="ECO:0000313" key="13">
    <source>
        <dbReference type="Proteomes" id="UP000282299"/>
    </source>
</evidence>
<dbReference type="SUPFAM" id="SSF117143">
    <property type="entry name" value="Flagellar hook protein flgE"/>
    <property type="match status" value="1"/>
</dbReference>
<feature type="domain" description="Flagellar basal-body/hook protein C-terminal" evidence="8">
    <location>
        <begin position="195"/>
        <end position="239"/>
    </location>
</feature>
<evidence type="ECO:0000313" key="11">
    <source>
        <dbReference type="EMBL" id="MBJ9868073.1"/>
    </source>
</evidence>
<feature type="domain" description="Flagellar hook protein FlgE/F/G-like D1" evidence="9">
    <location>
        <begin position="81"/>
        <end position="143"/>
    </location>
</feature>
<evidence type="ECO:0000256" key="2">
    <source>
        <dbReference type="ARBA" id="ARBA00009677"/>
    </source>
</evidence>
<proteinExistence type="inferred from homology"/>
<dbReference type="EMBL" id="JADVNV010000003">
    <property type="protein sequence ID" value="MBJ9868073.1"/>
    <property type="molecule type" value="Genomic_DNA"/>
</dbReference>
<dbReference type="Pfam" id="PF06429">
    <property type="entry name" value="Flg_bbr_C"/>
    <property type="match status" value="1"/>
</dbReference>
<dbReference type="InterPro" id="IPR010930">
    <property type="entry name" value="Flg_bb/hook_C_dom"/>
</dbReference>
<dbReference type="RefSeq" id="WP_058668668.1">
    <property type="nucleotide sequence ID" value="NZ_ABTEQQ020000001.1"/>
</dbReference>
<keyword evidence="10" id="KW-0282">Flagellum</keyword>
<evidence type="ECO:0000256" key="5">
    <source>
        <dbReference type="ARBA" id="ARBA00040228"/>
    </source>
</evidence>
<dbReference type="NCBIfam" id="TIGR03506">
    <property type="entry name" value="FlgEFG_subfam"/>
    <property type="match status" value="1"/>
</dbReference>
<organism evidence="10">
    <name type="scientific">Citrobacter koseri</name>
    <name type="common">Citrobacter diversus</name>
    <dbReference type="NCBI Taxonomy" id="545"/>
    <lineage>
        <taxon>Bacteria</taxon>
        <taxon>Pseudomonadati</taxon>
        <taxon>Pseudomonadota</taxon>
        <taxon>Gammaproteobacteria</taxon>
        <taxon>Enterobacterales</taxon>
        <taxon>Enterobacteriaceae</taxon>
        <taxon>Citrobacter</taxon>
    </lineage>
</organism>
<dbReference type="PANTHER" id="PTHR30435:SF18">
    <property type="entry name" value="FLAGELLAR BASAL-BODY ROD PROTEIN FLGF"/>
    <property type="match status" value="1"/>
</dbReference>
<dbReference type="EMBL" id="RKIT01000002">
    <property type="protein sequence ID" value="RSC19430.1"/>
    <property type="molecule type" value="Genomic_DNA"/>
</dbReference>
<evidence type="ECO:0000256" key="1">
    <source>
        <dbReference type="ARBA" id="ARBA00004117"/>
    </source>
</evidence>
<comment type="subunit">
    <text evidence="4 6">The basal body constitutes a major portion of the flagellar organelle and consists of five rings (E,L,P,S, and M) mounted on a central rod. The rod consists of about 26 subunits of FlgG in the distal portion, and FlgB, FlgC and FlgF are thought to build up the proximal portion of the rod with about 6 subunits each.</text>
</comment>
<comment type="subcellular location">
    <subcellularLocation>
        <location evidence="1 6">Bacterial flagellum basal body</location>
    </subcellularLocation>
</comment>
<evidence type="ECO:0000259" key="7">
    <source>
        <dbReference type="Pfam" id="PF00460"/>
    </source>
</evidence>
<dbReference type="EMBL" id="LK931336">
    <property type="protein sequence ID" value="CDZ84537.1"/>
    <property type="molecule type" value="Genomic_DNA"/>
</dbReference>
<keyword evidence="3 6" id="KW-0975">Bacterial flagellum</keyword>
<evidence type="ECO:0000256" key="3">
    <source>
        <dbReference type="ARBA" id="ARBA00023143"/>
    </source>
</evidence>
<evidence type="ECO:0000256" key="6">
    <source>
        <dbReference type="RuleBase" id="RU362116"/>
    </source>
</evidence>
<dbReference type="InterPro" id="IPR001444">
    <property type="entry name" value="Flag_bb_rod_N"/>
</dbReference>
<evidence type="ECO:0000256" key="4">
    <source>
        <dbReference type="ARBA" id="ARBA00038560"/>
    </source>
</evidence>
<evidence type="ECO:0000259" key="9">
    <source>
        <dbReference type="Pfam" id="PF22692"/>
    </source>
</evidence>
<dbReference type="GO" id="GO:0071978">
    <property type="term" value="P:bacterial-type flagellum-dependent swarming motility"/>
    <property type="evidence" value="ECO:0007669"/>
    <property type="project" value="TreeGrafter"/>
</dbReference>
<dbReference type="NCBIfam" id="NF009280">
    <property type="entry name" value="PRK12640.1"/>
    <property type="match status" value="1"/>
</dbReference>
<dbReference type="Proteomes" id="UP000807555">
    <property type="component" value="Unassembled WGS sequence"/>
</dbReference>
<dbReference type="InterPro" id="IPR037925">
    <property type="entry name" value="FlgE/F/G-like"/>
</dbReference>
<evidence type="ECO:0000259" key="8">
    <source>
        <dbReference type="Pfam" id="PF06429"/>
    </source>
</evidence>
<evidence type="ECO:0000313" key="10">
    <source>
        <dbReference type="EMBL" id="CDZ84537.1"/>
    </source>
</evidence>
<dbReference type="GO" id="GO:0030694">
    <property type="term" value="C:bacterial-type flagellum basal body, rod"/>
    <property type="evidence" value="ECO:0007669"/>
    <property type="project" value="UniProtKB-UniRule"/>
</dbReference>
<dbReference type="PATRIC" id="fig|545.12.peg.2713"/>